<comment type="caution">
    <text evidence="1">The sequence shown here is derived from an EMBL/GenBank/DDBJ whole genome shotgun (WGS) entry which is preliminary data.</text>
</comment>
<keyword evidence="2" id="KW-1185">Reference proteome</keyword>
<proteinExistence type="predicted"/>
<accession>A0ACC3A6Z9</accession>
<evidence type="ECO:0000313" key="2">
    <source>
        <dbReference type="Proteomes" id="UP001172386"/>
    </source>
</evidence>
<name>A0ACC3A6Z9_9EURO</name>
<evidence type="ECO:0000313" key="1">
    <source>
        <dbReference type="EMBL" id="KAJ9656341.1"/>
    </source>
</evidence>
<reference evidence="1" key="1">
    <citation type="submission" date="2022-10" db="EMBL/GenBank/DDBJ databases">
        <title>Culturing micro-colonial fungi from biological soil crusts in the Mojave desert and describing Neophaeococcomyces mojavensis, and introducing the new genera and species Taxawa tesnikishii.</title>
        <authorList>
            <person name="Kurbessoian T."/>
            <person name="Stajich J.E."/>
        </authorList>
    </citation>
    <scope>NUCLEOTIDE SEQUENCE</scope>
    <source>
        <strain evidence="1">JES_112</strain>
    </source>
</reference>
<sequence length="615" mass="69434">MVSIKGRDHSKNIKFGNVEDAGLAHAVEKMICAFIHQYPFEPFMVQAQATFGRFRIEPEPGESFASLISLAILAKMKKNIYGQQFISQADLKQFLARDIIAKILEDSDQLEASTTSLSEQARFQASKLLLLCIFVGGSVSFFTHLVDYHHYTDDNLPLDIDAHTCALDKPYGYGCITRVHEFRNIYLVFAARKILAASDVFLLSDEEVLPVQFAQGSEDVLSRYSSPTFGSGAYSAVYAGTDGDAYDVKIDPEYCHFDAGQDSIENHFTLKTFKVIHLLDHELREEAAILQKLSRKPHDLIVQPITSWYRYGQLNMLFPLAKTNLRRFMGGTPPPIFEKSTISWILKQFLGLASAVEHIHQMSSIDLQDHSLSSPVTLLRYHGNIVPENILLFDSGDQRSPILKLGNFACMQLAKYSNNRRHNTSKPRDIVQDFRTETLASEMRFRSVDIRALGCVFSEMLLWMFNQKQPGLFPLPDALLSRGTGRFDEAHYRDRILHYRVLCRLDTIRNLSIAQDSTEGKTLVALIRIIETIFDDVYKSPDASKLTSQLETLYKNPSLEDDPTSLDVNLKKGSIVQSQSPTDSKAAFGKKAADSDVPLSKTQGFYPRHHRLSRA</sequence>
<organism evidence="1 2">
    <name type="scientific">Neophaeococcomyces mojaviensis</name>
    <dbReference type="NCBI Taxonomy" id="3383035"/>
    <lineage>
        <taxon>Eukaryota</taxon>
        <taxon>Fungi</taxon>
        <taxon>Dikarya</taxon>
        <taxon>Ascomycota</taxon>
        <taxon>Pezizomycotina</taxon>
        <taxon>Eurotiomycetes</taxon>
        <taxon>Chaetothyriomycetidae</taxon>
        <taxon>Chaetothyriales</taxon>
        <taxon>Chaetothyriales incertae sedis</taxon>
        <taxon>Neophaeococcomyces</taxon>
    </lineage>
</organism>
<dbReference type="EMBL" id="JAPDRQ010000079">
    <property type="protein sequence ID" value="KAJ9656341.1"/>
    <property type="molecule type" value="Genomic_DNA"/>
</dbReference>
<dbReference type="Proteomes" id="UP001172386">
    <property type="component" value="Unassembled WGS sequence"/>
</dbReference>
<gene>
    <name evidence="1" type="ORF">H2198_005024</name>
</gene>
<protein>
    <submittedName>
        <fullName evidence="1">Uncharacterized protein</fullName>
    </submittedName>
</protein>